<dbReference type="Proteomes" id="UP000510682">
    <property type="component" value="Chromosome"/>
</dbReference>
<name>A0A7D6HS04_9MYCO</name>
<dbReference type="KEGG" id="mgor:H0P51_14385"/>
<sequence length="200" mass="21548">MTKQDRHRWDERYARLGTVPGETVEAPAFLAPHLSVLPSTGQALDLACGRGRDSVWLARQGLHTWGLDISAVAIEQARELAQRNGVSDRCRFDVVDLDQGLPEGGPVEMLLCNRFRNQRLDRALIQRLAPGGLLAIATLSEVGATPGPFRSKPGELTAAFAELNLLAAGEGDGKAWLLARREGSGLPDGQLQARGHAKDA</sequence>
<dbReference type="Pfam" id="PF13847">
    <property type="entry name" value="Methyltransf_31"/>
    <property type="match status" value="1"/>
</dbReference>
<keyword evidence="2" id="KW-0489">Methyltransferase</keyword>
<proteinExistence type="predicted"/>
<reference evidence="3" key="1">
    <citation type="submission" date="2020-07" db="EMBL/GenBank/DDBJ databases">
        <title>Description of Mycobacterium gordonae subsp. intergordonae subsp.nov. and Mycobacterium gordonae subsp. gordonae subsp. nov.</title>
        <authorList>
            <person name="Yu X."/>
        </authorList>
    </citation>
    <scope>NUCLEOTIDE SEQUENCE [LARGE SCALE GENOMIC DNA]</scope>
    <source>
        <strain evidence="3">24</strain>
    </source>
</reference>
<dbReference type="InterPro" id="IPR029063">
    <property type="entry name" value="SAM-dependent_MTases_sf"/>
</dbReference>
<keyword evidence="3" id="KW-1185">Reference proteome</keyword>
<dbReference type="EMBL" id="CP059165">
    <property type="protein sequence ID" value="QLL05093.1"/>
    <property type="molecule type" value="Genomic_DNA"/>
</dbReference>
<dbReference type="InterPro" id="IPR025714">
    <property type="entry name" value="Methyltranfer_dom"/>
</dbReference>
<protein>
    <submittedName>
        <fullName evidence="2">Class I SAM-dependent methyltransferase</fullName>
    </submittedName>
</protein>
<dbReference type="GO" id="GO:0008168">
    <property type="term" value="F:methyltransferase activity"/>
    <property type="evidence" value="ECO:0007669"/>
    <property type="project" value="UniProtKB-KW"/>
</dbReference>
<dbReference type="CDD" id="cd02440">
    <property type="entry name" value="AdoMet_MTases"/>
    <property type="match status" value="1"/>
</dbReference>
<gene>
    <name evidence="2" type="ORF">H0P51_14385</name>
</gene>
<dbReference type="RefSeq" id="WP_180913505.1">
    <property type="nucleotide sequence ID" value="NZ_CP059165.1"/>
</dbReference>
<feature type="domain" description="Methyltransferase" evidence="1">
    <location>
        <begin position="42"/>
        <end position="140"/>
    </location>
</feature>
<dbReference type="GO" id="GO:0032259">
    <property type="term" value="P:methylation"/>
    <property type="evidence" value="ECO:0007669"/>
    <property type="project" value="UniProtKB-KW"/>
</dbReference>
<dbReference type="SUPFAM" id="SSF53335">
    <property type="entry name" value="S-adenosyl-L-methionine-dependent methyltransferases"/>
    <property type="match status" value="1"/>
</dbReference>
<reference evidence="2 3" key="2">
    <citation type="submission" date="2020-07" db="EMBL/GenBank/DDBJ databases">
        <authorList>
            <person name="Yu X."/>
        </authorList>
    </citation>
    <scope>NUCLEOTIDE SEQUENCE [LARGE SCALE GENOMIC DNA]</scope>
    <source>
        <strain evidence="3">24</strain>
    </source>
</reference>
<organism evidence="2 3">
    <name type="scientific">Mycobacterium vicinigordonae</name>
    <dbReference type="NCBI Taxonomy" id="1719132"/>
    <lineage>
        <taxon>Bacteria</taxon>
        <taxon>Bacillati</taxon>
        <taxon>Actinomycetota</taxon>
        <taxon>Actinomycetes</taxon>
        <taxon>Mycobacteriales</taxon>
        <taxon>Mycobacteriaceae</taxon>
        <taxon>Mycobacterium</taxon>
    </lineage>
</organism>
<dbReference type="Gene3D" id="3.40.50.150">
    <property type="entry name" value="Vaccinia Virus protein VP39"/>
    <property type="match status" value="1"/>
</dbReference>
<reference evidence="3" key="3">
    <citation type="submission" date="2023-07" db="EMBL/GenBank/DDBJ databases">
        <title>Description of Mycobacterium gordonae subsp. intergordonae subsp.nov. and Mycobacterium gordonae subsp. gordonae subsp. nov.</title>
        <authorList>
            <person name="Huang H."/>
        </authorList>
    </citation>
    <scope>NUCLEOTIDE SEQUENCE [LARGE SCALE GENOMIC DNA]</scope>
    <source>
        <strain evidence="3">24</strain>
    </source>
</reference>
<keyword evidence="2" id="KW-0808">Transferase</keyword>
<accession>A0A7D6HS04</accession>
<dbReference type="AlphaFoldDB" id="A0A7D6HS04"/>
<evidence type="ECO:0000259" key="1">
    <source>
        <dbReference type="Pfam" id="PF13847"/>
    </source>
</evidence>
<evidence type="ECO:0000313" key="2">
    <source>
        <dbReference type="EMBL" id="QLL05093.1"/>
    </source>
</evidence>
<evidence type="ECO:0000313" key="3">
    <source>
        <dbReference type="Proteomes" id="UP000510682"/>
    </source>
</evidence>